<feature type="transmembrane region" description="Helical" evidence="1">
    <location>
        <begin position="177"/>
        <end position="201"/>
    </location>
</feature>
<dbReference type="OrthoDB" id="3210850at2759"/>
<reference evidence="2 3" key="1">
    <citation type="journal article" date="2011" name="PLoS Pathog.">
        <title>Endophytic Life Strategies Decoded by Genome and Transcriptome Analyses of the Mutualistic Root Symbiont Piriformospora indica.</title>
        <authorList>
            <person name="Zuccaro A."/>
            <person name="Lahrmann U."/>
            <person name="Guldener U."/>
            <person name="Langen G."/>
            <person name="Pfiffi S."/>
            <person name="Biedenkopf D."/>
            <person name="Wong P."/>
            <person name="Samans B."/>
            <person name="Grimm C."/>
            <person name="Basiewicz M."/>
            <person name="Murat C."/>
            <person name="Martin F."/>
            <person name="Kogel K.H."/>
        </authorList>
    </citation>
    <scope>NUCLEOTIDE SEQUENCE [LARGE SCALE GENOMIC DNA]</scope>
    <source>
        <strain evidence="2 3">DSM 11827</strain>
    </source>
</reference>
<dbReference type="HOGENOM" id="CLU_043698_4_0_1"/>
<feature type="transmembrane region" description="Helical" evidence="1">
    <location>
        <begin position="140"/>
        <end position="157"/>
    </location>
</feature>
<feature type="transmembrane region" description="Helical" evidence="1">
    <location>
        <begin position="97"/>
        <end position="119"/>
    </location>
</feature>
<feature type="transmembrane region" description="Helical" evidence="1">
    <location>
        <begin position="20"/>
        <end position="41"/>
    </location>
</feature>
<keyword evidence="1" id="KW-0812">Transmembrane</keyword>
<feature type="transmembrane region" description="Helical" evidence="1">
    <location>
        <begin position="61"/>
        <end position="85"/>
    </location>
</feature>
<protein>
    <submittedName>
        <fullName evidence="2">Uncharacterized protein</fullName>
    </submittedName>
</protein>
<dbReference type="EMBL" id="CAFZ01000477">
    <property type="protein sequence ID" value="CCA75592.1"/>
    <property type="molecule type" value="Genomic_DNA"/>
</dbReference>
<evidence type="ECO:0000256" key="1">
    <source>
        <dbReference type="SAM" id="Phobius"/>
    </source>
</evidence>
<dbReference type="PANTHER" id="PTHR38848">
    <property type="entry name" value="G-PROTEIN COUPLED RECEPTORS FAMILY 3 PROFILE DOMAIN-CONTAINING PROTEIN"/>
    <property type="match status" value="1"/>
</dbReference>
<keyword evidence="1" id="KW-0472">Membrane</keyword>
<comment type="caution">
    <text evidence="2">The sequence shown here is derived from an EMBL/GenBank/DDBJ whole genome shotgun (WGS) entry which is preliminary data.</text>
</comment>
<gene>
    <name evidence="2" type="ORF">PIIN_09582</name>
</gene>
<keyword evidence="3" id="KW-1185">Reference proteome</keyword>
<sequence length="225" mass="24319">MSYPDSNAFSSVVFPAGHELSLRISFIVFTITGVALTSYWLGRRSRAVKIPSWREFQSLHIASVLVVLLLSVSCTFFAFGGALVLGVGTSLNRAACSATMIGSIVFPSLGKGMIYLLLLEKVYIAWPSHGSRLSSNAYRAGLVSLLALSGMVVASALGRKSTLGVDRHCRVGADLRVTIAVLVTDLITTLFLSFMFLIPLIQYASVSKAIHYVARTGLMRVFFDS</sequence>
<dbReference type="AlphaFoldDB" id="G4TW99"/>
<evidence type="ECO:0000313" key="2">
    <source>
        <dbReference type="EMBL" id="CCA75592.1"/>
    </source>
</evidence>
<dbReference type="InParanoid" id="G4TW99"/>
<organism evidence="2 3">
    <name type="scientific">Serendipita indica (strain DSM 11827)</name>
    <name type="common">Root endophyte fungus</name>
    <name type="synonym">Piriformospora indica</name>
    <dbReference type="NCBI Taxonomy" id="1109443"/>
    <lineage>
        <taxon>Eukaryota</taxon>
        <taxon>Fungi</taxon>
        <taxon>Dikarya</taxon>
        <taxon>Basidiomycota</taxon>
        <taxon>Agaricomycotina</taxon>
        <taxon>Agaricomycetes</taxon>
        <taxon>Sebacinales</taxon>
        <taxon>Serendipitaceae</taxon>
        <taxon>Serendipita</taxon>
    </lineage>
</organism>
<name>G4TW99_SERID</name>
<dbReference type="Proteomes" id="UP000007148">
    <property type="component" value="Unassembled WGS sequence"/>
</dbReference>
<proteinExistence type="predicted"/>
<accession>G4TW99</accession>
<dbReference type="PANTHER" id="PTHR38848:SF3">
    <property type="entry name" value="G-PROTEIN COUPLED RECEPTORS FAMILY 3 PROFILE DOMAIN-CONTAINING PROTEIN"/>
    <property type="match status" value="1"/>
</dbReference>
<evidence type="ECO:0000313" key="3">
    <source>
        <dbReference type="Proteomes" id="UP000007148"/>
    </source>
</evidence>
<keyword evidence="1" id="KW-1133">Transmembrane helix</keyword>